<sequence>MQLFRGPLGILLTLTYVGVIAALLMLEPRSLLWRLLLFTALALIYFIPQRPAVKMILGALLLLLIVPMVGLRNPFLLEIGFQVAVFATLALGLNVVVGFAGLLDLGYVAFFAVGAYLWAFFGSQQLWHLNDPPGTFSVYPTFPLEAWWFWIFIPLAILAATATGILLGFPVLRLRGDYLAIVTLGFGEVIRVLANNLDKPINLTNGPQGITPIQRPPLPPFLASSEVLTTLSGWAGRPIGLNDIYGFFFYFMGLIVLIVTIVIARRLEHSKLGRSWTAIREDDIAAVAMGVPLRRTKLTAFAIGAAFSGAMGVLYASNRTFVSPETFSLTASISILVMVILGGLGSIPGVVLGAAVVTLLNIDILQTLSLLLSSLRQGNDVIPLIGVPWKNLPTQLDPARYQRFVFGLLLIIMMIFRPEGMVPAERARLELHEGEEGFVPEVRLEGEVAPNADEQPAD</sequence>
<dbReference type="PANTHER" id="PTHR30482:SF10">
    <property type="entry name" value="HIGH-AFFINITY BRANCHED-CHAIN AMINO ACID TRANSPORT PROTEIN BRAE"/>
    <property type="match status" value="1"/>
</dbReference>
<dbReference type="PANTHER" id="PTHR30482">
    <property type="entry name" value="HIGH-AFFINITY BRANCHED-CHAIN AMINO ACID TRANSPORT SYSTEM PERMEASE"/>
    <property type="match status" value="1"/>
</dbReference>
<reference evidence="7" key="1">
    <citation type="journal article" date="2020" name="mSystems">
        <title>Genome- and Community-Level Interaction Insights into Carbon Utilization and Element Cycling Functions of Hydrothermarchaeota in Hydrothermal Sediment.</title>
        <authorList>
            <person name="Zhou Z."/>
            <person name="Liu Y."/>
            <person name="Xu W."/>
            <person name="Pan J."/>
            <person name="Luo Z.H."/>
            <person name="Li M."/>
        </authorList>
    </citation>
    <scope>NUCLEOTIDE SEQUENCE [LARGE SCALE GENOMIC DNA]</scope>
    <source>
        <strain evidence="7">SpSt-289</strain>
    </source>
</reference>
<keyword evidence="2" id="KW-1003">Cell membrane</keyword>
<dbReference type="Pfam" id="PF02653">
    <property type="entry name" value="BPD_transp_2"/>
    <property type="match status" value="1"/>
</dbReference>
<organism evidence="7">
    <name type="scientific">Caldilinea aerophila</name>
    <dbReference type="NCBI Taxonomy" id="133453"/>
    <lineage>
        <taxon>Bacteria</taxon>
        <taxon>Bacillati</taxon>
        <taxon>Chloroflexota</taxon>
        <taxon>Caldilineae</taxon>
        <taxon>Caldilineales</taxon>
        <taxon>Caldilineaceae</taxon>
        <taxon>Caldilinea</taxon>
    </lineage>
</organism>
<feature type="transmembrane region" description="Helical" evidence="6">
    <location>
        <begin position="399"/>
        <end position="416"/>
    </location>
</feature>
<gene>
    <name evidence="7" type="ORF">ENQ20_08455</name>
</gene>
<dbReference type="GO" id="GO:0015658">
    <property type="term" value="F:branched-chain amino acid transmembrane transporter activity"/>
    <property type="evidence" value="ECO:0007669"/>
    <property type="project" value="InterPro"/>
</dbReference>
<evidence type="ECO:0000256" key="5">
    <source>
        <dbReference type="ARBA" id="ARBA00023136"/>
    </source>
</evidence>
<evidence type="ECO:0000256" key="3">
    <source>
        <dbReference type="ARBA" id="ARBA00022692"/>
    </source>
</evidence>
<keyword evidence="4 6" id="KW-1133">Transmembrane helix</keyword>
<evidence type="ECO:0000256" key="6">
    <source>
        <dbReference type="SAM" id="Phobius"/>
    </source>
</evidence>
<protein>
    <submittedName>
        <fullName evidence="7">Branched-chain amino acid ABC transporter permease</fullName>
    </submittedName>
</protein>
<feature type="transmembrane region" description="Helical" evidence="6">
    <location>
        <begin position="298"/>
        <end position="315"/>
    </location>
</feature>
<feature type="transmembrane region" description="Helical" evidence="6">
    <location>
        <begin position="147"/>
        <end position="169"/>
    </location>
</feature>
<dbReference type="AlphaFoldDB" id="A0A7C1FKR9"/>
<feature type="transmembrane region" description="Helical" evidence="6">
    <location>
        <begin position="55"/>
        <end position="73"/>
    </location>
</feature>
<feature type="transmembrane region" description="Helical" evidence="6">
    <location>
        <begin position="107"/>
        <end position="127"/>
    </location>
</feature>
<feature type="transmembrane region" description="Helical" evidence="6">
    <location>
        <begin position="244"/>
        <end position="264"/>
    </location>
</feature>
<accession>A0A7C1FKR9</accession>
<evidence type="ECO:0000313" key="7">
    <source>
        <dbReference type="EMBL" id="HDX31513.1"/>
    </source>
</evidence>
<evidence type="ECO:0000256" key="2">
    <source>
        <dbReference type="ARBA" id="ARBA00022475"/>
    </source>
</evidence>
<proteinExistence type="predicted"/>
<feature type="transmembrane region" description="Helical" evidence="6">
    <location>
        <begin position="7"/>
        <end position="25"/>
    </location>
</feature>
<comment type="caution">
    <text evidence="7">The sequence shown here is derived from an EMBL/GenBank/DDBJ whole genome shotgun (WGS) entry which is preliminary data.</text>
</comment>
<evidence type="ECO:0000256" key="4">
    <source>
        <dbReference type="ARBA" id="ARBA00022989"/>
    </source>
</evidence>
<keyword evidence="3 6" id="KW-0812">Transmembrane</keyword>
<comment type="subcellular location">
    <subcellularLocation>
        <location evidence="1">Cell membrane</location>
        <topology evidence="1">Multi-pass membrane protein</topology>
    </subcellularLocation>
</comment>
<feature type="transmembrane region" description="Helical" evidence="6">
    <location>
        <begin position="79"/>
        <end position="100"/>
    </location>
</feature>
<dbReference type="EMBL" id="DSMG01000084">
    <property type="protein sequence ID" value="HDX31513.1"/>
    <property type="molecule type" value="Genomic_DNA"/>
</dbReference>
<evidence type="ECO:0000256" key="1">
    <source>
        <dbReference type="ARBA" id="ARBA00004651"/>
    </source>
</evidence>
<feature type="transmembrane region" description="Helical" evidence="6">
    <location>
        <begin position="31"/>
        <end position="48"/>
    </location>
</feature>
<dbReference type="InterPro" id="IPR043428">
    <property type="entry name" value="LivM-like"/>
</dbReference>
<keyword evidence="5 6" id="KW-0472">Membrane</keyword>
<name>A0A7C1FKR9_9CHLR</name>
<dbReference type="InterPro" id="IPR001851">
    <property type="entry name" value="ABC_transp_permease"/>
</dbReference>
<dbReference type="CDD" id="cd06581">
    <property type="entry name" value="TM_PBP1_LivM_like"/>
    <property type="match status" value="1"/>
</dbReference>
<dbReference type="GO" id="GO:0005886">
    <property type="term" value="C:plasma membrane"/>
    <property type="evidence" value="ECO:0007669"/>
    <property type="project" value="UniProtKB-SubCell"/>
</dbReference>